<dbReference type="AlphaFoldDB" id="A0AAV4B7G4"/>
<dbReference type="EMBL" id="BLXT01004553">
    <property type="protein sequence ID" value="GFO14294.1"/>
    <property type="molecule type" value="Genomic_DNA"/>
</dbReference>
<reference evidence="1 2" key="1">
    <citation type="journal article" date="2021" name="Elife">
        <title>Chloroplast acquisition without the gene transfer in kleptoplastic sea slugs, Plakobranchus ocellatus.</title>
        <authorList>
            <person name="Maeda T."/>
            <person name="Takahashi S."/>
            <person name="Yoshida T."/>
            <person name="Shimamura S."/>
            <person name="Takaki Y."/>
            <person name="Nagai Y."/>
            <person name="Toyoda A."/>
            <person name="Suzuki Y."/>
            <person name="Arimoto A."/>
            <person name="Ishii H."/>
            <person name="Satoh N."/>
            <person name="Nishiyama T."/>
            <person name="Hasebe M."/>
            <person name="Maruyama T."/>
            <person name="Minagawa J."/>
            <person name="Obokata J."/>
            <person name="Shigenobu S."/>
        </authorList>
    </citation>
    <scope>NUCLEOTIDE SEQUENCE [LARGE SCALE GENOMIC DNA]</scope>
</reference>
<evidence type="ECO:0000313" key="2">
    <source>
        <dbReference type="Proteomes" id="UP000735302"/>
    </source>
</evidence>
<accession>A0AAV4B7G4</accession>
<organism evidence="1 2">
    <name type="scientific">Plakobranchus ocellatus</name>
    <dbReference type="NCBI Taxonomy" id="259542"/>
    <lineage>
        <taxon>Eukaryota</taxon>
        <taxon>Metazoa</taxon>
        <taxon>Spiralia</taxon>
        <taxon>Lophotrochozoa</taxon>
        <taxon>Mollusca</taxon>
        <taxon>Gastropoda</taxon>
        <taxon>Heterobranchia</taxon>
        <taxon>Euthyneura</taxon>
        <taxon>Panpulmonata</taxon>
        <taxon>Sacoglossa</taxon>
        <taxon>Placobranchoidea</taxon>
        <taxon>Plakobranchidae</taxon>
        <taxon>Plakobranchus</taxon>
    </lineage>
</organism>
<proteinExistence type="predicted"/>
<keyword evidence="2" id="KW-1185">Reference proteome</keyword>
<protein>
    <submittedName>
        <fullName evidence="1">Uncharacterized protein</fullName>
    </submittedName>
</protein>
<sequence length="114" mass="12974">MNKTVIPKNCRQKSHFGAMWHTDLICKIVDTVTTQMSIACQISSIWKTNAMAFSSSESKTGLGESANSNAICWKNWVNTLKSELPWRKNAPKKPEYSIVREFNRVTFLYTAAVR</sequence>
<evidence type="ECO:0000313" key="1">
    <source>
        <dbReference type="EMBL" id="GFO14294.1"/>
    </source>
</evidence>
<name>A0AAV4B7G4_9GAST</name>
<gene>
    <name evidence="1" type="ORF">PoB_004079900</name>
</gene>
<dbReference type="Proteomes" id="UP000735302">
    <property type="component" value="Unassembled WGS sequence"/>
</dbReference>
<comment type="caution">
    <text evidence="1">The sequence shown here is derived from an EMBL/GenBank/DDBJ whole genome shotgun (WGS) entry which is preliminary data.</text>
</comment>